<evidence type="ECO:0008006" key="3">
    <source>
        <dbReference type="Google" id="ProtNLM"/>
    </source>
</evidence>
<protein>
    <recommendedName>
        <fullName evidence="3">DUF2281 domain-containing protein</fullName>
    </recommendedName>
</protein>
<organism evidence="1">
    <name type="scientific">Candidatus Moduliflexus flocculans</name>
    <dbReference type="NCBI Taxonomy" id="1499966"/>
    <lineage>
        <taxon>Bacteria</taxon>
        <taxon>Candidatus Moduliflexota</taxon>
        <taxon>Candidatus Moduliflexia</taxon>
        <taxon>Candidatus Moduliflexales</taxon>
        <taxon>Candidatus Moduliflexaceae</taxon>
    </lineage>
</organism>
<dbReference type="EMBL" id="DF820456">
    <property type="protein sequence ID" value="GAK50649.1"/>
    <property type="molecule type" value="Genomic_DNA"/>
</dbReference>
<accession>A0A0S6VXS4</accession>
<dbReference type="AlphaFoldDB" id="A0A0S6VXS4"/>
<dbReference type="HOGENOM" id="CLU_2566866_0_0_0"/>
<dbReference type="STRING" id="1499966.U14_01882"/>
<proteinExistence type="predicted"/>
<sequence length="81" mass="9522">MTQQTQAIYVGNQVLDMMALPEIARQELITFYEFLVFKYQGQTEGQCSDKQRILSQLFQEVDGVLPVPYTFEFDREAIHER</sequence>
<gene>
    <name evidence="1" type="ORF">U14_01882</name>
</gene>
<dbReference type="Proteomes" id="UP000030700">
    <property type="component" value="Unassembled WGS sequence"/>
</dbReference>
<evidence type="ECO:0000313" key="1">
    <source>
        <dbReference type="EMBL" id="GAK50649.1"/>
    </source>
</evidence>
<keyword evidence="2" id="KW-1185">Reference proteome</keyword>
<reference evidence="1" key="1">
    <citation type="journal article" date="2015" name="PeerJ">
        <title>First genomic representation of candidate bacterial phylum KSB3 points to enhanced environmental sensing as a trigger of wastewater bulking.</title>
        <authorList>
            <person name="Sekiguchi Y."/>
            <person name="Ohashi A."/>
            <person name="Parks D.H."/>
            <person name="Yamauchi T."/>
            <person name="Tyson G.W."/>
            <person name="Hugenholtz P."/>
        </authorList>
    </citation>
    <scope>NUCLEOTIDE SEQUENCE [LARGE SCALE GENOMIC DNA]</scope>
</reference>
<evidence type="ECO:0000313" key="2">
    <source>
        <dbReference type="Proteomes" id="UP000030700"/>
    </source>
</evidence>
<name>A0A0S6VXS4_9BACT</name>